<sequence>MIAYHRLFGAFLICMTGIIGGPVSSTPKP</sequence>
<reference evidence="1" key="1">
    <citation type="submission" date="2022-08" db="EMBL/GenBank/DDBJ databases">
        <title>Genomic Encyclopedia of Type Strains, Phase V (KMG-V): Genome sequencing to study the core and pangenomes of soil and plant-associated prokaryotes.</title>
        <authorList>
            <person name="Whitman W."/>
        </authorList>
    </citation>
    <scope>NUCLEOTIDE SEQUENCE</scope>
    <source>
        <strain evidence="1">SP3012</strain>
    </source>
</reference>
<dbReference type="Proteomes" id="UP001155040">
    <property type="component" value="Unassembled WGS sequence"/>
</dbReference>
<comment type="caution">
    <text evidence="1">The sequence shown here is derived from an EMBL/GenBank/DDBJ whole genome shotgun (WGS) entry which is preliminary data.</text>
</comment>
<protein>
    <submittedName>
        <fullName evidence="1">Uncharacterized protein</fullName>
    </submittedName>
</protein>
<dbReference type="EMBL" id="JANUBF010000011">
    <property type="protein sequence ID" value="MCS4036874.1"/>
    <property type="molecule type" value="Genomic_DNA"/>
</dbReference>
<proteinExistence type="predicted"/>
<name>A0A9X2UMK2_9BACT</name>
<evidence type="ECO:0000313" key="2">
    <source>
        <dbReference type="Proteomes" id="UP001155040"/>
    </source>
</evidence>
<gene>
    <name evidence="1" type="ORF">GGQ01_001944</name>
</gene>
<evidence type="ECO:0000313" key="1">
    <source>
        <dbReference type="EMBL" id="MCS4036874.1"/>
    </source>
</evidence>
<organism evidence="1 2">
    <name type="scientific">Salinibacter ruber</name>
    <dbReference type="NCBI Taxonomy" id="146919"/>
    <lineage>
        <taxon>Bacteria</taxon>
        <taxon>Pseudomonadati</taxon>
        <taxon>Rhodothermota</taxon>
        <taxon>Rhodothermia</taxon>
        <taxon>Rhodothermales</taxon>
        <taxon>Salinibacteraceae</taxon>
        <taxon>Salinibacter</taxon>
    </lineage>
</organism>
<dbReference type="AlphaFoldDB" id="A0A9X2UMK2"/>
<accession>A0A9X2UMK2</accession>